<dbReference type="OrthoDB" id="508347at2"/>
<dbReference type="EMBL" id="AP019368">
    <property type="protein sequence ID" value="BBH53397.1"/>
    <property type="molecule type" value="Genomic_DNA"/>
</dbReference>
<gene>
    <name evidence="1" type="ORF">JCM31447_18400</name>
</gene>
<sequence length="472" mass="52607">MAALYTSAELIYGNLVLQDEYDKTKFYYFPYEAKGVVSGKDFTGSYWGISYMPYFVGVMATEPTIGCDIRGKAYFDITEEARIGIIKELKEKYSLEKIILSPAQISMGSQYKDTGLQPVLGPVNTQTTPNIVTIGSPFGYTLNSKDIGTISATVGKDSTGLPHATAIGLNVVANWQVRGEPYTAEIKAKKKLVWDYVRSHVNVHATIGWFDISSDWQKITENLSKQREFTFKVKTGTGQDATGLALIASAQKLFESLNSPDSDLMKFDPLPAKLNPTDPKGSSILPFSVSINCQFIDQEYQSTETYEMNMSYEGMYDWLISGYIPLNTTSESSWLNVQTGKHEMLSEVQLKQFNFISIKEKQYRSNVKGALAGAGVALSGFNDFCKDSLLILTEHANLPIPPSLLPQLKDIGFEAYKEACAKQGWPWDEKNKNLSEGIHSLNKKAAIYQEKINSDYSMAYINEINSEQNIDV</sequence>
<evidence type="ECO:0000313" key="1">
    <source>
        <dbReference type="EMBL" id="BBH53397.1"/>
    </source>
</evidence>
<dbReference type="RefSeq" id="WP_130609149.1">
    <property type="nucleotide sequence ID" value="NZ_AP019368.1"/>
</dbReference>
<protein>
    <submittedName>
        <fullName evidence="1">Uncharacterized protein</fullName>
    </submittedName>
</protein>
<accession>A0A4V0P2J0</accession>
<dbReference type="Proteomes" id="UP000291236">
    <property type="component" value="Chromosome"/>
</dbReference>
<dbReference type="AlphaFoldDB" id="A0A4V0P2J0"/>
<reference evidence="1 2" key="1">
    <citation type="submission" date="2018-12" db="EMBL/GenBank/DDBJ databases">
        <title>Rubrispira sanarue gen. nov., sp., nov., a member of the order Silvanigrellales, isolated from a brackish lake in Hamamatsu Japan.</title>
        <authorList>
            <person name="Maejima Y."/>
            <person name="Iino T."/>
            <person name="Muraguchi Y."/>
            <person name="Fukuda K."/>
            <person name="Nojiri H."/>
            <person name="Ohkuma M."/>
            <person name="Moriuchi R."/>
            <person name="Dohra H."/>
            <person name="Kimbara K."/>
            <person name="Shintani M."/>
        </authorList>
    </citation>
    <scope>NUCLEOTIDE SEQUENCE [LARGE SCALE GENOMIC DNA]</scope>
    <source>
        <strain evidence="1 2">RF1110005</strain>
    </source>
</reference>
<dbReference type="KEGG" id="sbf:JCM31447_18400"/>
<proteinExistence type="predicted"/>
<name>A0A4V0P2J0_FLUSA</name>
<keyword evidence="2" id="KW-1185">Reference proteome</keyword>
<evidence type="ECO:0000313" key="2">
    <source>
        <dbReference type="Proteomes" id="UP000291236"/>
    </source>
</evidence>
<organism evidence="1 2">
    <name type="scientific">Fluviispira sanaruensis</name>
    <dbReference type="NCBI Taxonomy" id="2493639"/>
    <lineage>
        <taxon>Bacteria</taxon>
        <taxon>Pseudomonadati</taxon>
        <taxon>Bdellovibrionota</taxon>
        <taxon>Oligoflexia</taxon>
        <taxon>Silvanigrellales</taxon>
        <taxon>Silvanigrellaceae</taxon>
        <taxon>Fluviispira</taxon>
    </lineage>
</organism>